<dbReference type="InterPro" id="IPR036864">
    <property type="entry name" value="Zn2-C6_fun-type_DNA-bd_sf"/>
</dbReference>
<dbReference type="PROSITE" id="PS00463">
    <property type="entry name" value="ZN2_CY6_FUNGAL_1"/>
    <property type="match status" value="1"/>
</dbReference>
<sequence>MNSTPGATDGAAQPTLFQQPWVRNTSGDYYISPTPTPHSSAAAASPASPGAYMADGSKIGNSHYWPSGVAPAVTAYSTSTWNAQQPHYTGVDAVHIPDPYSSPYHELGIAPPNDSLHHQNSKLGRVGDIDYSNASLPAHPSAIQPRLDVGHDYHHNTAALGLSNPTPIGIHHYSNQQQLPKTTFTSSSLAGANELPNPNADKHPHPIARQSQDSSILGDYEHYRRHSSESEELLRRYQSSSLDAKSAASASIPSPNNRLSQQPNFSRTQPRKSSPPSLVNQLSSPPEPELVQPPFLVPSQNNFDDYIEQSWRQWQLAGKRDGDQSRSSRYGRQNGRVNGSPPMNSHARHHPYNLTATESGSSGPAGELRWEYINIPHRGSSSDPLRHVSPTSACTSLPHLHGSPSHSSDKHLALITPDYGSKPTEQKKVVMACLFCRERKIACGPPPEGSVDKTCNQCARRHLTCEYPTESFRGQRGGRKKKVKVEPTA</sequence>
<name>A0A067PA38_9AGAM</name>
<evidence type="ECO:0000256" key="1">
    <source>
        <dbReference type="SAM" id="MobiDB-lite"/>
    </source>
</evidence>
<dbReference type="GO" id="GO:0008270">
    <property type="term" value="F:zinc ion binding"/>
    <property type="evidence" value="ECO:0007669"/>
    <property type="project" value="InterPro"/>
</dbReference>
<feature type="region of interest" description="Disordered" evidence="1">
    <location>
        <begin position="470"/>
        <end position="489"/>
    </location>
</feature>
<dbReference type="OrthoDB" id="39175at2759"/>
<feature type="region of interest" description="Disordered" evidence="1">
    <location>
        <begin position="28"/>
        <end position="50"/>
    </location>
</feature>
<feature type="compositionally biased region" description="Polar residues" evidence="1">
    <location>
        <begin position="256"/>
        <end position="284"/>
    </location>
</feature>
<evidence type="ECO:0000313" key="3">
    <source>
        <dbReference type="EMBL" id="KDQ51629.1"/>
    </source>
</evidence>
<dbReference type="EMBL" id="KL197746">
    <property type="protein sequence ID" value="KDQ51629.1"/>
    <property type="molecule type" value="Genomic_DNA"/>
</dbReference>
<feature type="domain" description="Zn(2)-C6 fungal-type" evidence="2">
    <location>
        <begin position="432"/>
        <end position="467"/>
    </location>
</feature>
<dbReference type="AlphaFoldDB" id="A0A067PA38"/>
<dbReference type="Proteomes" id="UP000027265">
    <property type="component" value="Unassembled WGS sequence"/>
</dbReference>
<feature type="region of interest" description="Disordered" evidence="1">
    <location>
        <begin position="315"/>
        <end position="365"/>
    </location>
</feature>
<dbReference type="GO" id="GO:0000981">
    <property type="term" value="F:DNA-binding transcription factor activity, RNA polymerase II-specific"/>
    <property type="evidence" value="ECO:0007669"/>
    <property type="project" value="InterPro"/>
</dbReference>
<feature type="compositionally biased region" description="Low complexity" evidence="1">
    <location>
        <begin position="37"/>
        <end position="49"/>
    </location>
</feature>
<dbReference type="SMART" id="SM00066">
    <property type="entry name" value="GAL4"/>
    <property type="match status" value="1"/>
</dbReference>
<dbReference type="HOGENOM" id="CLU_557844_0_0_1"/>
<evidence type="ECO:0000313" key="4">
    <source>
        <dbReference type="Proteomes" id="UP000027265"/>
    </source>
</evidence>
<dbReference type="InParanoid" id="A0A067PA38"/>
<gene>
    <name evidence="3" type="ORF">JAAARDRAFT_40854</name>
</gene>
<dbReference type="InterPro" id="IPR001138">
    <property type="entry name" value="Zn2Cys6_DnaBD"/>
</dbReference>
<feature type="compositionally biased region" description="Polar residues" evidence="1">
    <location>
        <begin position="327"/>
        <end position="343"/>
    </location>
</feature>
<protein>
    <recommendedName>
        <fullName evidence="2">Zn(2)-C6 fungal-type domain-containing protein</fullName>
    </recommendedName>
</protein>
<evidence type="ECO:0000259" key="2">
    <source>
        <dbReference type="PROSITE" id="PS50048"/>
    </source>
</evidence>
<dbReference type="SUPFAM" id="SSF57701">
    <property type="entry name" value="Zn2/Cys6 DNA-binding domain"/>
    <property type="match status" value="1"/>
</dbReference>
<feature type="region of interest" description="Disordered" evidence="1">
    <location>
        <begin position="187"/>
        <end position="297"/>
    </location>
</feature>
<organism evidence="3 4">
    <name type="scientific">Jaapia argillacea MUCL 33604</name>
    <dbReference type="NCBI Taxonomy" id="933084"/>
    <lineage>
        <taxon>Eukaryota</taxon>
        <taxon>Fungi</taxon>
        <taxon>Dikarya</taxon>
        <taxon>Basidiomycota</taxon>
        <taxon>Agaricomycotina</taxon>
        <taxon>Agaricomycetes</taxon>
        <taxon>Agaricomycetidae</taxon>
        <taxon>Jaapiales</taxon>
        <taxon>Jaapiaceae</taxon>
        <taxon>Jaapia</taxon>
    </lineage>
</organism>
<dbReference type="PROSITE" id="PS50048">
    <property type="entry name" value="ZN2_CY6_FUNGAL_2"/>
    <property type="match status" value="1"/>
</dbReference>
<proteinExistence type="predicted"/>
<accession>A0A067PA38</accession>
<keyword evidence="4" id="KW-1185">Reference proteome</keyword>
<reference evidence="4" key="1">
    <citation type="journal article" date="2014" name="Proc. Natl. Acad. Sci. U.S.A.">
        <title>Extensive sampling of basidiomycete genomes demonstrates inadequacy of the white-rot/brown-rot paradigm for wood decay fungi.</title>
        <authorList>
            <person name="Riley R."/>
            <person name="Salamov A.A."/>
            <person name="Brown D.W."/>
            <person name="Nagy L.G."/>
            <person name="Floudas D."/>
            <person name="Held B.W."/>
            <person name="Levasseur A."/>
            <person name="Lombard V."/>
            <person name="Morin E."/>
            <person name="Otillar R."/>
            <person name="Lindquist E.A."/>
            <person name="Sun H."/>
            <person name="LaButti K.M."/>
            <person name="Schmutz J."/>
            <person name="Jabbour D."/>
            <person name="Luo H."/>
            <person name="Baker S.E."/>
            <person name="Pisabarro A.G."/>
            <person name="Walton J.D."/>
            <person name="Blanchette R.A."/>
            <person name="Henrissat B."/>
            <person name="Martin F."/>
            <person name="Cullen D."/>
            <person name="Hibbett D.S."/>
            <person name="Grigoriev I.V."/>
        </authorList>
    </citation>
    <scope>NUCLEOTIDE SEQUENCE [LARGE SCALE GENOMIC DNA]</scope>
    <source>
        <strain evidence="4">MUCL 33604</strain>
    </source>
</reference>
<feature type="compositionally biased region" description="Low complexity" evidence="1">
    <location>
        <begin position="236"/>
        <end position="255"/>
    </location>
</feature>
<dbReference type="Gene3D" id="4.10.240.10">
    <property type="entry name" value="Zn(2)-C6 fungal-type DNA-binding domain"/>
    <property type="match status" value="1"/>
</dbReference>
<feature type="compositionally biased region" description="Basic and acidic residues" evidence="1">
    <location>
        <begin position="219"/>
        <end position="235"/>
    </location>
</feature>
<dbReference type="CDD" id="cd00067">
    <property type="entry name" value="GAL4"/>
    <property type="match status" value="1"/>
</dbReference>